<reference evidence="1" key="1">
    <citation type="journal article" date="2024" name="BMC Genomics">
        <title>Functional annotation of a divergent genome using sequence and structure-based similarity.</title>
        <authorList>
            <person name="Svedberg D."/>
            <person name="Winiger R.R."/>
            <person name="Berg A."/>
            <person name="Sharma H."/>
            <person name="Tellgren-Roth C."/>
            <person name="Debrunner-Vossbrinck B.A."/>
            <person name="Vossbrinck C.R."/>
            <person name="Barandun J."/>
        </authorList>
    </citation>
    <scope>NUCLEOTIDE SEQUENCE</scope>
    <source>
        <strain evidence="1">Illinois isolate</strain>
    </source>
</reference>
<evidence type="ECO:0000313" key="1">
    <source>
        <dbReference type="EMBL" id="WUR03498.1"/>
    </source>
</evidence>
<name>A0AAX4JC15_9MICR</name>
<evidence type="ECO:0000313" key="2">
    <source>
        <dbReference type="Proteomes" id="UP001334084"/>
    </source>
</evidence>
<dbReference type="RefSeq" id="XP_065329643.1">
    <property type="nucleotide sequence ID" value="XM_065473571.1"/>
</dbReference>
<dbReference type="AlphaFoldDB" id="A0AAX4JC15"/>
<protein>
    <submittedName>
        <fullName evidence="1">Ribosome biogenesis protein YTM1</fullName>
    </submittedName>
</protein>
<gene>
    <name evidence="1" type="ORF">VNE69_05089</name>
</gene>
<organism evidence="1 2">
    <name type="scientific">Vairimorpha necatrix</name>
    <dbReference type="NCBI Taxonomy" id="6039"/>
    <lineage>
        <taxon>Eukaryota</taxon>
        <taxon>Fungi</taxon>
        <taxon>Fungi incertae sedis</taxon>
        <taxon>Microsporidia</taxon>
        <taxon>Nosematidae</taxon>
        <taxon>Vairimorpha</taxon>
    </lineage>
</organism>
<dbReference type="GeneID" id="90541313"/>
<dbReference type="KEGG" id="vnx:VNE69_05089"/>
<keyword evidence="2" id="KW-1185">Reference proteome</keyword>
<proteinExistence type="predicted"/>
<dbReference type="Proteomes" id="UP001334084">
    <property type="component" value="Chromosome 5"/>
</dbReference>
<sequence>MVNVLVQLSEINNLDNSHTLHIDKSFKTEDLQTYLNTINNTNELYTFYIDKEILKTNLETFMTNKNITDETKIFVEYEIEKNKYDEEIDLEGHISCMGVCKKRNGVVLGIYKDDMKIYEKNEIKNFTTQFDENKVGYDIRIIEQGIAYSKKHGLIDFESCEKLVQGNITAIHKKNDKIFYGLENGELYELSDTTKLLLTSKAKIVKILSTSQSLLVFVQNGDLHIFNDHTKCIKHDYQITTAEIYQDKIFIGTSTNKLIKRVENEEMGYNVDIRYIDHIRVINENVLIISGQYIVQVVQLEPYRLINEFKFREEVSGIEYFEGEMFISTGSKIYKKRQLLK</sequence>
<dbReference type="EMBL" id="CP142730">
    <property type="protein sequence ID" value="WUR03498.1"/>
    <property type="molecule type" value="Genomic_DNA"/>
</dbReference>
<accession>A0AAX4JC15</accession>